<keyword evidence="17" id="KW-0968">Cytoplasmic vesicle</keyword>
<feature type="transmembrane region" description="Helical" evidence="24">
    <location>
        <begin position="389"/>
        <end position="416"/>
    </location>
</feature>
<keyword evidence="29" id="KW-1185">Reference proteome</keyword>
<evidence type="ECO:0000256" key="4">
    <source>
        <dbReference type="ARBA" id="ARBA00006000"/>
    </source>
</evidence>
<evidence type="ECO:0000256" key="16">
    <source>
        <dbReference type="ARBA" id="ARBA00023228"/>
    </source>
</evidence>
<evidence type="ECO:0000256" key="21">
    <source>
        <dbReference type="ARBA" id="ARBA00053898"/>
    </source>
</evidence>
<evidence type="ECO:0000256" key="9">
    <source>
        <dbReference type="ARBA" id="ARBA00022741"/>
    </source>
</evidence>
<dbReference type="GO" id="GO:0046872">
    <property type="term" value="F:metal ion binding"/>
    <property type="evidence" value="ECO:0007669"/>
    <property type="project" value="UniProtKB-UniRule"/>
</dbReference>
<dbReference type="AlphaFoldDB" id="A0A914BRU9"/>
<comment type="catalytic activity">
    <reaction evidence="20">
        <text>spermine(out) + ATP + H2O = spermine(in) + ADP + phosphate + H(+)</text>
        <dbReference type="Rhea" id="RHEA:63368"/>
        <dbReference type="ChEBI" id="CHEBI:15377"/>
        <dbReference type="ChEBI" id="CHEBI:15378"/>
        <dbReference type="ChEBI" id="CHEBI:30616"/>
        <dbReference type="ChEBI" id="CHEBI:43474"/>
        <dbReference type="ChEBI" id="CHEBI:45725"/>
        <dbReference type="ChEBI" id="CHEBI:456216"/>
    </reaction>
</comment>
<dbReference type="Gene3D" id="2.70.150.10">
    <property type="entry name" value="Calcium-transporting ATPase, cytoplasmic transduction domain A"/>
    <property type="match status" value="1"/>
</dbReference>
<dbReference type="Gene3D" id="3.40.50.1000">
    <property type="entry name" value="HAD superfamily/HAD-like"/>
    <property type="match status" value="1"/>
</dbReference>
<evidence type="ECO:0000256" key="18">
    <source>
        <dbReference type="ARBA" id="ARBA00049360"/>
    </source>
</evidence>
<dbReference type="GO" id="GO:0015203">
    <property type="term" value="F:polyamine transmembrane transporter activity"/>
    <property type="evidence" value="ECO:0007669"/>
    <property type="project" value="TreeGrafter"/>
</dbReference>
<keyword evidence="16" id="KW-0458">Lysosome</keyword>
<accession>A0A914BRU9</accession>
<keyword evidence="11 24" id="KW-0067">ATP-binding</keyword>
<evidence type="ECO:0000256" key="7">
    <source>
        <dbReference type="ARBA" id="ARBA00022692"/>
    </source>
</evidence>
<comment type="subunit">
    <text evidence="23">Interacts with MYCBP2; the interaction inhibits the ubiquitination of TSC2 by MYCBP2. Interacts with HDAC6; the interaction results in recruitment of HDAC6 to lysosomes to promote CTTN deacetylation.</text>
</comment>
<dbReference type="GO" id="GO:1905165">
    <property type="term" value="P:regulation of lysosomal protein catabolic process"/>
    <property type="evidence" value="ECO:0007669"/>
    <property type="project" value="UniProtKB-ARBA"/>
</dbReference>
<dbReference type="GO" id="GO:0019829">
    <property type="term" value="F:ATPase-coupled monoatomic cation transmembrane transporter activity"/>
    <property type="evidence" value="ECO:0007669"/>
    <property type="project" value="UniProtKB-UniRule"/>
</dbReference>
<keyword evidence="13 24" id="KW-1278">Translocase</keyword>
<dbReference type="NCBIfam" id="TIGR01657">
    <property type="entry name" value="P-ATPase-V"/>
    <property type="match status" value="1"/>
</dbReference>
<dbReference type="InterPro" id="IPR023299">
    <property type="entry name" value="ATPase_P-typ_cyto_dom_N"/>
</dbReference>
<dbReference type="GO" id="GO:0006874">
    <property type="term" value="P:intracellular calcium ion homeostasis"/>
    <property type="evidence" value="ECO:0007669"/>
    <property type="project" value="TreeGrafter"/>
</dbReference>
<dbReference type="GO" id="GO:0043005">
    <property type="term" value="C:neuron projection"/>
    <property type="evidence" value="ECO:0007669"/>
    <property type="project" value="UniProtKB-ARBA"/>
</dbReference>
<evidence type="ECO:0000256" key="12">
    <source>
        <dbReference type="ARBA" id="ARBA00022842"/>
    </source>
</evidence>
<evidence type="ECO:0000259" key="25">
    <source>
        <dbReference type="Pfam" id="PF00122"/>
    </source>
</evidence>
<keyword evidence="5" id="KW-0813">Transport</keyword>
<dbReference type="Pfam" id="PF00690">
    <property type="entry name" value="Cation_ATPase_N"/>
    <property type="match status" value="1"/>
</dbReference>
<dbReference type="GO" id="GO:0034599">
    <property type="term" value="P:cellular response to oxidative stress"/>
    <property type="evidence" value="ECO:0007669"/>
    <property type="project" value="UniProtKB-ARBA"/>
</dbReference>
<dbReference type="SUPFAM" id="SSF81665">
    <property type="entry name" value="Calcium ATPase, transmembrane domain M"/>
    <property type="match status" value="1"/>
</dbReference>
<dbReference type="OrthoDB" id="48943at2759"/>
<feature type="transmembrane region" description="Helical" evidence="24">
    <location>
        <begin position="900"/>
        <end position="921"/>
    </location>
</feature>
<dbReference type="CDD" id="cd07542">
    <property type="entry name" value="P-type_ATPase_cation"/>
    <property type="match status" value="1"/>
</dbReference>
<evidence type="ECO:0000256" key="11">
    <source>
        <dbReference type="ARBA" id="ARBA00022840"/>
    </source>
</evidence>
<dbReference type="GO" id="GO:1903543">
    <property type="term" value="P:positive regulation of exosomal secretion"/>
    <property type="evidence" value="ECO:0007669"/>
    <property type="project" value="UniProtKB-ARBA"/>
</dbReference>
<dbReference type="RefSeq" id="XP_038078894.1">
    <property type="nucleotide sequence ID" value="XM_038222966.1"/>
</dbReference>
<keyword evidence="6" id="KW-0597">Phosphoprotein</keyword>
<dbReference type="GO" id="GO:0016887">
    <property type="term" value="F:ATP hydrolysis activity"/>
    <property type="evidence" value="ECO:0007669"/>
    <property type="project" value="InterPro"/>
</dbReference>
<dbReference type="InterPro" id="IPR001757">
    <property type="entry name" value="P_typ_ATPase"/>
</dbReference>
<keyword evidence="7 24" id="KW-0812">Transmembrane</keyword>
<evidence type="ECO:0000256" key="6">
    <source>
        <dbReference type="ARBA" id="ARBA00022553"/>
    </source>
</evidence>
<evidence type="ECO:0000259" key="26">
    <source>
        <dbReference type="Pfam" id="PF00690"/>
    </source>
</evidence>
<feature type="domain" description="Cation-transporting P-type ATPase N-terminal" evidence="26">
    <location>
        <begin position="151"/>
        <end position="208"/>
    </location>
</feature>
<evidence type="ECO:0000256" key="14">
    <source>
        <dbReference type="ARBA" id="ARBA00022989"/>
    </source>
</evidence>
<dbReference type="GO" id="GO:0015662">
    <property type="term" value="F:P-type ion transporter activity"/>
    <property type="evidence" value="ECO:0007669"/>
    <property type="project" value="InterPro"/>
</dbReference>
<feature type="domain" description="P-type ATPase A" evidence="25">
    <location>
        <begin position="249"/>
        <end position="375"/>
    </location>
</feature>
<dbReference type="PANTHER" id="PTHR45630">
    <property type="entry name" value="CATION-TRANSPORTING ATPASE-RELATED"/>
    <property type="match status" value="1"/>
</dbReference>
<reference evidence="28" key="1">
    <citation type="submission" date="2022-11" db="UniProtKB">
        <authorList>
            <consortium name="EnsemblMetazoa"/>
        </authorList>
    </citation>
    <scope>IDENTIFICATION</scope>
</reference>
<dbReference type="InterPro" id="IPR059000">
    <property type="entry name" value="ATPase_P-type_domA"/>
</dbReference>
<feature type="transmembrane region" description="Helical" evidence="24">
    <location>
        <begin position="1084"/>
        <end position="1105"/>
    </location>
</feature>
<dbReference type="Gene3D" id="1.20.1110.10">
    <property type="entry name" value="Calcium-transporting ATPase, transmembrane domain"/>
    <property type="match status" value="1"/>
</dbReference>
<feature type="transmembrane region" description="Helical" evidence="24">
    <location>
        <begin position="1008"/>
        <end position="1031"/>
    </location>
</feature>
<comment type="similarity">
    <text evidence="4 24">Belongs to the cation transport ATPase (P-type) (TC 3.A.3) family. Type V subfamily.</text>
</comment>
<dbReference type="InterPro" id="IPR008250">
    <property type="entry name" value="ATPase_P-typ_transduc_dom_A_sf"/>
</dbReference>
<feature type="transmembrane region" description="Helical" evidence="24">
    <location>
        <begin position="32"/>
        <end position="54"/>
    </location>
</feature>
<evidence type="ECO:0000256" key="13">
    <source>
        <dbReference type="ARBA" id="ARBA00022967"/>
    </source>
</evidence>
<dbReference type="GO" id="GO:0032585">
    <property type="term" value="C:multivesicular body membrane"/>
    <property type="evidence" value="ECO:0007669"/>
    <property type="project" value="UniProtKB-SubCell"/>
</dbReference>
<feature type="transmembrane region" description="Helical" evidence="24">
    <location>
        <begin position="178"/>
        <end position="201"/>
    </location>
</feature>
<keyword evidence="10" id="KW-0967">Endosome</keyword>
<dbReference type="GO" id="GO:0010821">
    <property type="term" value="P:regulation of mitochondrion organization"/>
    <property type="evidence" value="ECO:0007669"/>
    <property type="project" value="UniProtKB-ARBA"/>
</dbReference>
<dbReference type="InterPro" id="IPR023298">
    <property type="entry name" value="ATPase_P-typ_TM_dom_sf"/>
</dbReference>
<keyword evidence="12 24" id="KW-0460">Magnesium</keyword>
<dbReference type="InterPro" id="IPR004014">
    <property type="entry name" value="ATPase_P-typ_cation-transptr_N"/>
</dbReference>
<dbReference type="SFLD" id="SFLDF00027">
    <property type="entry name" value="p-type_atpase"/>
    <property type="match status" value="1"/>
</dbReference>
<evidence type="ECO:0000313" key="29">
    <source>
        <dbReference type="Proteomes" id="UP000887568"/>
    </source>
</evidence>
<evidence type="ECO:0000256" key="24">
    <source>
        <dbReference type="RuleBase" id="RU362082"/>
    </source>
</evidence>
<protein>
    <recommendedName>
        <fullName evidence="24">Cation-transporting ATPase</fullName>
        <ecNumber evidence="24">7.2.2.-</ecNumber>
    </recommendedName>
</protein>
<feature type="transmembrane region" description="Helical" evidence="24">
    <location>
        <begin position="428"/>
        <end position="448"/>
    </location>
</feature>
<keyword evidence="15 24" id="KW-0472">Membrane</keyword>
<keyword evidence="14 24" id="KW-1133">Transmembrane helix</keyword>
<dbReference type="InterPro" id="IPR047819">
    <property type="entry name" value="P5A-ATPase_N"/>
</dbReference>
<organism evidence="28 29">
    <name type="scientific">Patiria miniata</name>
    <name type="common">Bat star</name>
    <name type="synonym">Asterina miniata</name>
    <dbReference type="NCBI Taxonomy" id="46514"/>
    <lineage>
        <taxon>Eukaryota</taxon>
        <taxon>Metazoa</taxon>
        <taxon>Echinodermata</taxon>
        <taxon>Eleutherozoa</taxon>
        <taxon>Asterozoa</taxon>
        <taxon>Asteroidea</taxon>
        <taxon>Valvatacea</taxon>
        <taxon>Valvatida</taxon>
        <taxon>Asterinidae</taxon>
        <taxon>Patiria</taxon>
    </lineage>
</organism>
<dbReference type="InterPro" id="IPR006544">
    <property type="entry name" value="P-type_TPase_V"/>
</dbReference>
<evidence type="ECO:0000256" key="23">
    <source>
        <dbReference type="ARBA" id="ARBA00065284"/>
    </source>
</evidence>
<dbReference type="OMA" id="VWISDEY"/>
<dbReference type="InterPro" id="IPR023214">
    <property type="entry name" value="HAD_sf"/>
</dbReference>
<evidence type="ECO:0000256" key="2">
    <source>
        <dbReference type="ARBA" id="ARBA00004155"/>
    </source>
</evidence>
<dbReference type="GO" id="GO:0005765">
    <property type="term" value="C:lysosomal membrane"/>
    <property type="evidence" value="ECO:0007669"/>
    <property type="project" value="UniProtKB-SubCell"/>
</dbReference>
<keyword evidence="9 24" id="KW-0547">Nucleotide-binding</keyword>
<evidence type="ECO:0000256" key="8">
    <source>
        <dbReference type="ARBA" id="ARBA00022723"/>
    </source>
</evidence>
<evidence type="ECO:0000256" key="17">
    <source>
        <dbReference type="ARBA" id="ARBA00023329"/>
    </source>
</evidence>
<proteinExistence type="inferred from homology"/>
<dbReference type="PRINTS" id="PR00119">
    <property type="entry name" value="CATATPASE"/>
</dbReference>
<feature type="domain" description="P5B-type ATPase N-terminal" evidence="27">
    <location>
        <begin position="19"/>
        <end position="132"/>
    </location>
</feature>
<dbReference type="GO" id="GO:0061909">
    <property type="term" value="P:autophagosome-lysosome fusion"/>
    <property type="evidence" value="ECO:0007669"/>
    <property type="project" value="UniProtKB-ARBA"/>
</dbReference>
<dbReference type="FunFam" id="3.40.1110.10:FF:000026">
    <property type="entry name" value="Cation-transporting ATPase"/>
    <property type="match status" value="1"/>
</dbReference>
<dbReference type="FunFam" id="2.70.150.10:FF:000060">
    <property type="entry name" value="Cation-transporting ATPase"/>
    <property type="match status" value="1"/>
</dbReference>
<dbReference type="SFLD" id="SFLDG00002">
    <property type="entry name" value="C1.7:_P-type_atpase_like"/>
    <property type="match status" value="1"/>
</dbReference>
<dbReference type="InterPro" id="IPR018303">
    <property type="entry name" value="ATPase_P-typ_P_site"/>
</dbReference>
<dbReference type="NCBIfam" id="TIGR01494">
    <property type="entry name" value="ATPase_P-type"/>
    <property type="match status" value="2"/>
</dbReference>
<dbReference type="GO" id="GO:0061462">
    <property type="term" value="P:protein localization to lysosome"/>
    <property type="evidence" value="ECO:0007669"/>
    <property type="project" value="UniProtKB-ARBA"/>
</dbReference>
<evidence type="ECO:0000313" key="28">
    <source>
        <dbReference type="EnsemblMetazoa" id="XP_038078894.1"/>
    </source>
</evidence>
<dbReference type="GO" id="GO:0000421">
    <property type="term" value="C:autophagosome membrane"/>
    <property type="evidence" value="ECO:0007669"/>
    <property type="project" value="UniProtKB-SubCell"/>
</dbReference>
<evidence type="ECO:0000259" key="27">
    <source>
        <dbReference type="Pfam" id="PF12409"/>
    </source>
</evidence>
<dbReference type="InterPro" id="IPR044492">
    <property type="entry name" value="P_typ_ATPase_HD_dom"/>
</dbReference>
<dbReference type="GO" id="GO:0043025">
    <property type="term" value="C:neuronal cell body"/>
    <property type="evidence" value="ECO:0007669"/>
    <property type="project" value="UniProtKB-ARBA"/>
</dbReference>
<dbReference type="InterPro" id="IPR047821">
    <property type="entry name" value="P5B-type_ATPase"/>
</dbReference>
<feature type="transmembrane region" description="Helical" evidence="24">
    <location>
        <begin position="927"/>
        <end position="945"/>
    </location>
</feature>
<feature type="transmembrane region" description="Helical" evidence="24">
    <location>
        <begin position="1043"/>
        <end position="1064"/>
    </location>
</feature>
<dbReference type="GO" id="GO:1900180">
    <property type="term" value="P:regulation of protein localization to nucleus"/>
    <property type="evidence" value="ECO:0007669"/>
    <property type="project" value="UniProtKB-ARBA"/>
</dbReference>
<feature type="transmembrane region" description="Helical" evidence="24">
    <location>
        <begin position="213"/>
        <end position="233"/>
    </location>
</feature>
<comment type="catalytic activity">
    <reaction evidence="19">
        <text>spermidine(out) + ATP + H2O = spermidine(in) + ADP + phosphate + H(+)</text>
        <dbReference type="Rhea" id="RHEA:29999"/>
        <dbReference type="ChEBI" id="CHEBI:15377"/>
        <dbReference type="ChEBI" id="CHEBI:15378"/>
        <dbReference type="ChEBI" id="CHEBI:30616"/>
        <dbReference type="ChEBI" id="CHEBI:43474"/>
        <dbReference type="ChEBI" id="CHEBI:57834"/>
        <dbReference type="ChEBI" id="CHEBI:456216"/>
    </reaction>
</comment>
<dbReference type="SUPFAM" id="SSF81653">
    <property type="entry name" value="Calcium ATPase, transduction domain A"/>
    <property type="match status" value="1"/>
</dbReference>
<dbReference type="Pfam" id="PF00122">
    <property type="entry name" value="E1-E2_ATPase"/>
    <property type="match status" value="1"/>
</dbReference>
<dbReference type="Proteomes" id="UP000887568">
    <property type="component" value="Unplaced"/>
</dbReference>
<dbReference type="Pfam" id="PF13246">
    <property type="entry name" value="Cation_ATPase"/>
    <property type="match status" value="1"/>
</dbReference>
<dbReference type="PROSITE" id="PS00154">
    <property type="entry name" value="ATPASE_E1_E2"/>
    <property type="match status" value="1"/>
</dbReference>
<evidence type="ECO:0000256" key="19">
    <source>
        <dbReference type="ARBA" id="ARBA00050445"/>
    </source>
</evidence>
<name>A0A914BRU9_PATMI</name>
<dbReference type="InterPro" id="IPR036412">
    <property type="entry name" value="HAD-like_sf"/>
</dbReference>
<feature type="transmembrane region" description="Helical" evidence="24">
    <location>
        <begin position="966"/>
        <end position="988"/>
    </location>
</feature>
<evidence type="ECO:0000256" key="1">
    <source>
        <dbReference type="ARBA" id="ARBA00004107"/>
    </source>
</evidence>
<dbReference type="GeneID" id="119746157"/>
<evidence type="ECO:0000256" key="22">
    <source>
        <dbReference type="ARBA" id="ARBA00060400"/>
    </source>
</evidence>
<dbReference type="Pfam" id="PF12409">
    <property type="entry name" value="P5-ATPase"/>
    <property type="match status" value="1"/>
</dbReference>
<dbReference type="GO" id="GO:0006882">
    <property type="term" value="P:intracellular zinc ion homeostasis"/>
    <property type="evidence" value="ECO:0007669"/>
    <property type="project" value="UniProtKB-ARBA"/>
</dbReference>
<comment type="function">
    <text evidence="21">ATPase which acts as a lysosomal polyamine exporter with high affinity for spermine. Also stimulates cellular uptake of polyamines and protects against polyamine toxicity. Plays a role in intracellular cation homeostasis and the maintenance of neuronal integrity. Contributes to cellular zinc homeostasis. Confers cellular protection against Mn(2+) and Zn(2+) toxicity and mitochondrial stress. Required for proper lysosomal and mitochondrial maintenance. Regulates the autophagy-lysosome pathway through the control of SYT11 expression at both transcriptional and post-translational levels. Facilitates recruitment of deacetylase HDAC6 to lysosomes to deacetylate CTTN, leading to actin polymerization, promotion of autophagosome-lysosome fusion and completion of autophagy. Promotes secretion of exosomes as well as secretion of SCNA via exosomes. Plays a role in lipid homeostasis.</text>
</comment>
<dbReference type="SUPFAM" id="SSF56784">
    <property type="entry name" value="HAD-like"/>
    <property type="match status" value="1"/>
</dbReference>
<dbReference type="SUPFAM" id="SSF81660">
    <property type="entry name" value="Metal cation-transporting ATPase, ATP-binding domain N"/>
    <property type="match status" value="1"/>
</dbReference>
<evidence type="ECO:0000256" key="10">
    <source>
        <dbReference type="ARBA" id="ARBA00022753"/>
    </source>
</evidence>
<dbReference type="GO" id="GO:0005524">
    <property type="term" value="F:ATP binding"/>
    <property type="evidence" value="ECO:0007669"/>
    <property type="project" value="UniProtKB-UniRule"/>
</dbReference>
<dbReference type="Gene3D" id="3.40.1110.10">
    <property type="entry name" value="Calcium-transporting ATPase, cytoplasmic domain N"/>
    <property type="match status" value="1"/>
</dbReference>
<comment type="subcellular location">
    <subcellularLocation>
        <location evidence="3">Cytoplasmic vesicle</location>
        <location evidence="3">Autophagosome membrane</location>
        <topology evidence="3">Multi-pass membrane protein</topology>
    </subcellularLocation>
    <subcellularLocation>
        <location evidence="22">Endosome</location>
        <location evidence="22">Multivesicular body membrane</location>
        <topology evidence="22">Multi-pass membrane protein</topology>
    </subcellularLocation>
    <subcellularLocation>
        <location evidence="1">Late endosome membrane</location>
        <topology evidence="1">Multi-pass membrane protein</topology>
    </subcellularLocation>
    <subcellularLocation>
        <location evidence="2">Lysosome membrane</location>
        <topology evidence="2">Multi-pass membrane protein</topology>
    </subcellularLocation>
    <subcellularLocation>
        <location evidence="24">Membrane</location>
        <topology evidence="24">Multi-pass membrane protein</topology>
    </subcellularLocation>
</comment>
<evidence type="ECO:0000256" key="20">
    <source>
        <dbReference type="ARBA" id="ARBA00051772"/>
    </source>
</evidence>
<dbReference type="FunFam" id="3.40.50.1000:FF:000045">
    <property type="entry name" value="Cation-transporting ATPase"/>
    <property type="match status" value="1"/>
</dbReference>
<dbReference type="EnsemblMetazoa" id="XM_038222966.1">
    <property type="protein sequence ID" value="XP_038078894.1"/>
    <property type="gene ID" value="LOC119746157"/>
</dbReference>
<dbReference type="SFLD" id="SFLDS00003">
    <property type="entry name" value="Haloacid_Dehalogenase"/>
    <property type="match status" value="1"/>
</dbReference>
<evidence type="ECO:0000256" key="5">
    <source>
        <dbReference type="ARBA" id="ARBA00022448"/>
    </source>
</evidence>
<evidence type="ECO:0000256" key="3">
    <source>
        <dbReference type="ARBA" id="ARBA00004542"/>
    </source>
</evidence>
<dbReference type="EC" id="7.2.2.-" evidence="24"/>
<comment type="catalytic activity">
    <reaction evidence="18 24">
        <text>ATP + H2O = ADP + phosphate + H(+)</text>
        <dbReference type="Rhea" id="RHEA:13065"/>
        <dbReference type="ChEBI" id="CHEBI:15377"/>
        <dbReference type="ChEBI" id="CHEBI:15378"/>
        <dbReference type="ChEBI" id="CHEBI:30616"/>
        <dbReference type="ChEBI" id="CHEBI:43474"/>
        <dbReference type="ChEBI" id="CHEBI:456216"/>
    </reaction>
</comment>
<keyword evidence="8 24" id="KW-0479">Metal-binding</keyword>
<sequence length="1144" mass="128468">MTKGTSDKQRGLEIQEDKDDAFVCFGYRRSKAWAWLCYVLCVCTVGLAALIFYWKPDWWIKVTCRTCVLKEADSVIIKDIYKRNHVCRIREMKVNSESICGTKTIKKLLHRDVVIDGVLKYLKFQKVRYIWDPREETFFKLRVLDGATSCSEFYDKLQNGLSEKEANKRRFIYGDNKIVIRVRPIIVLLIQEILNPFYIFQIFSVCVWISDEYYYYSGCIVIMSTVSITLALYTTRKQSVTLRNMVESNTTVEVLRKNGECIQIPEDQLVPGDVIVVPPQGCMMTCDAVLLTGNCIVNESMLTGESVPVTKTPVPCTSDTDGDGSSGYNADKHKRHTLYCGTHIIQTRYYEGEMVKSVVVKTGFSTAKGNLVRSILYPKPMDFSMLKDALLFLGVLATFALIGFIYAVVIFINFGYSAGSIVLRALDIITIAVPPALPASLTIGMLYAQFRLKAKGIFCISPQRINTCGSLNVVCFDKTGTLTEDGLDMKGVQLAEGGIFGKLKKSVTDDPIGHHIAAMATCHSLTVINGELSGDPIDLKMFQATGWDLEEPTSQESTNFDMLVPTIVRPPWKTVEDDLEIGILKQFPFSSELQRMSVITRTLRDETMQLYVKGSPEMITSLSKRSTVPADFQDQLNSYTEDGFRVLAMATKQLDPKLTWHKARQINRNQVENDLTFLGLLIMQNQLKPETKPVIRELQDAGIRTVMITGDNILTAINVARKCGMISAGEDIVRVEAEQGHEGNKLRLTQVVGGTGKKETSFQDHVGNGDCEEIHLQIEPTVGRRTHYAIDGKSFQAIMEHTDADTVGKLAVQGTVFARMTPDQKAQLVQSLQDLEYRVGMCGDGANDCGALKAAHAGVALTETEASVAAPFTSKIPNISCIPDVIKQGRSALVTSFGMFKFIALYSMIQFITVILCYSYQSNMSDFMFMYADIFVITTVILCMGRNDAYHAIARQKPPSKLAITPVMVSLVMQVLIQAICQVAIFFILKQQPWFVPLDPEADSRNPIGWETTSIFLVAMFQYSTVAIVYTPGKPYRKAFYSNYLYMADLIIIHACSLVLLFYPPTEIEELFELKHIPSYRFKGVIFGVVLINFVLSALVELLVIPSRRLMRLLSCRRFRKVTLRPYEELAMRPIPMKYDVTHI</sequence>
<dbReference type="PANTHER" id="PTHR45630:SF8">
    <property type="entry name" value="CATION-TRANSPORTING ATPASE"/>
    <property type="match status" value="1"/>
</dbReference>
<dbReference type="FunFam" id="1.20.1110.10:FF:000023">
    <property type="entry name" value="Cation-transporting ATPase"/>
    <property type="match status" value="1"/>
</dbReference>
<evidence type="ECO:0000256" key="15">
    <source>
        <dbReference type="ARBA" id="ARBA00023136"/>
    </source>
</evidence>